<protein>
    <recommendedName>
        <fullName evidence="11">DUF159-domain-containing protein</fullName>
    </recommendedName>
</protein>
<evidence type="ECO:0000256" key="7">
    <source>
        <dbReference type="ARBA" id="ARBA00023239"/>
    </source>
</evidence>
<name>A0A0M8MYK5_9BASI</name>
<evidence type="ECO:0000313" key="9">
    <source>
        <dbReference type="EMBL" id="KOS16151.1"/>
    </source>
</evidence>
<dbReference type="PANTHER" id="PTHR13604">
    <property type="entry name" value="DC12-RELATED"/>
    <property type="match status" value="1"/>
</dbReference>
<keyword evidence="7" id="KW-0456">Lyase</keyword>
<dbReference type="OrthoDB" id="2111841at2759"/>
<dbReference type="VEuPathDB" id="FungiDB:Malapachy_3532"/>
<keyword evidence="4" id="KW-0378">Hydrolase</keyword>
<dbReference type="GO" id="GO:0006508">
    <property type="term" value="P:proteolysis"/>
    <property type="evidence" value="ECO:0007669"/>
    <property type="project" value="UniProtKB-KW"/>
</dbReference>
<comment type="similarity">
    <text evidence="1">Belongs to the SOS response-associated peptidase family.</text>
</comment>
<dbReference type="Pfam" id="PF02586">
    <property type="entry name" value="SRAP"/>
    <property type="match status" value="1"/>
</dbReference>
<dbReference type="PANTHER" id="PTHR13604:SF0">
    <property type="entry name" value="ABASIC SITE PROCESSING PROTEIN HMCES"/>
    <property type="match status" value="1"/>
</dbReference>
<dbReference type="Gene3D" id="3.90.1680.10">
    <property type="entry name" value="SOS response associated peptidase-like"/>
    <property type="match status" value="1"/>
</dbReference>
<evidence type="ECO:0000256" key="5">
    <source>
        <dbReference type="ARBA" id="ARBA00023124"/>
    </source>
</evidence>
<keyword evidence="10" id="KW-1185">Reference proteome</keyword>
<gene>
    <name evidence="9" type="ORF">Malapachy_3532</name>
</gene>
<dbReference type="RefSeq" id="XP_017993783.1">
    <property type="nucleotide sequence ID" value="XM_018138000.1"/>
</dbReference>
<sequence length="334" mass="37782">MCGRFANGLGPEAFREAVSDVFPDDYEIDEPMEDNTYFPSYNVAPNTRYPVLCMADDPHHLRVDIMRWGLRNSDLTSHHNRPAWDHFIINARDDSIKKPSSIWRNVVQSQRCILFCQGYYEWQRSSPTSRPIPYFVGMSVNGIGRPTVQGSSRCLMPMAGVWTVSEEGENKYAVVTTHANKQLRFLHDRMPVILGDVDAIVTWLAPSTPMPDVLRLLQPYDAPLDCFKVPTEVGTVGISNENMIHPVETRKDGIVAMFTHAQKKKTDETSIKREDTSNDAEPHSSRISVQQRELPTTPSRSTQSASSPRKRSKGTSPHVTKRPKGTPSLESFWH</sequence>
<dbReference type="GO" id="GO:0003697">
    <property type="term" value="F:single-stranded DNA binding"/>
    <property type="evidence" value="ECO:0007669"/>
    <property type="project" value="InterPro"/>
</dbReference>
<dbReference type="Proteomes" id="UP000037751">
    <property type="component" value="Unassembled WGS sequence"/>
</dbReference>
<dbReference type="GO" id="GO:0106300">
    <property type="term" value="P:protein-DNA covalent cross-linking repair"/>
    <property type="evidence" value="ECO:0007669"/>
    <property type="project" value="InterPro"/>
</dbReference>
<evidence type="ECO:0000256" key="1">
    <source>
        <dbReference type="ARBA" id="ARBA00008136"/>
    </source>
</evidence>
<feature type="compositionally biased region" description="Basic residues" evidence="8">
    <location>
        <begin position="308"/>
        <end position="324"/>
    </location>
</feature>
<dbReference type="GeneID" id="28729876"/>
<reference evidence="9 10" key="1">
    <citation type="submission" date="2015-07" db="EMBL/GenBank/DDBJ databases">
        <title>Draft Genome Sequence of Malassezia furfur CBS1878 and Malassezia pachydermatis CBS1879.</title>
        <authorList>
            <person name="Triana S."/>
            <person name="Ohm R."/>
            <person name="Gonzalez A."/>
            <person name="DeCock H."/>
            <person name="Restrepo S."/>
            <person name="Celis A."/>
        </authorList>
    </citation>
    <scope>NUCLEOTIDE SEQUENCE [LARGE SCALE GENOMIC DNA]</scope>
    <source>
        <strain evidence="9 10">CBS 1879</strain>
    </source>
</reference>
<proteinExistence type="inferred from homology"/>
<evidence type="ECO:0000256" key="8">
    <source>
        <dbReference type="SAM" id="MobiDB-lite"/>
    </source>
</evidence>
<evidence type="ECO:0000256" key="3">
    <source>
        <dbReference type="ARBA" id="ARBA00022763"/>
    </source>
</evidence>
<organism evidence="9 10">
    <name type="scientific">Malassezia pachydermatis</name>
    <dbReference type="NCBI Taxonomy" id="77020"/>
    <lineage>
        <taxon>Eukaryota</taxon>
        <taxon>Fungi</taxon>
        <taxon>Dikarya</taxon>
        <taxon>Basidiomycota</taxon>
        <taxon>Ustilaginomycotina</taxon>
        <taxon>Malasseziomycetes</taxon>
        <taxon>Malasseziales</taxon>
        <taxon>Malasseziaceae</taxon>
        <taxon>Malassezia</taxon>
    </lineage>
</organism>
<keyword evidence="5" id="KW-0190">Covalent protein-DNA linkage</keyword>
<evidence type="ECO:0008006" key="11">
    <source>
        <dbReference type="Google" id="ProtNLM"/>
    </source>
</evidence>
<keyword evidence="2" id="KW-0645">Protease</keyword>
<dbReference type="AlphaFoldDB" id="A0A0M8MYK5"/>
<accession>A0A0M8MYK5</accession>
<comment type="caution">
    <text evidence="9">The sequence shown here is derived from an EMBL/GenBank/DDBJ whole genome shotgun (WGS) entry which is preliminary data.</text>
</comment>
<dbReference type="GO" id="GO:0008233">
    <property type="term" value="F:peptidase activity"/>
    <property type="evidence" value="ECO:0007669"/>
    <property type="project" value="UniProtKB-KW"/>
</dbReference>
<feature type="compositionally biased region" description="Polar residues" evidence="8">
    <location>
        <begin position="285"/>
        <end position="307"/>
    </location>
</feature>
<evidence type="ECO:0000256" key="2">
    <source>
        <dbReference type="ARBA" id="ARBA00022670"/>
    </source>
</evidence>
<feature type="compositionally biased region" description="Basic and acidic residues" evidence="8">
    <location>
        <begin position="264"/>
        <end position="284"/>
    </location>
</feature>
<keyword evidence="6" id="KW-0238">DNA-binding</keyword>
<feature type="region of interest" description="Disordered" evidence="8">
    <location>
        <begin position="261"/>
        <end position="334"/>
    </location>
</feature>
<keyword evidence="3" id="KW-0227">DNA damage</keyword>
<dbReference type="SUPFAM" id="SSF143081">
    <property type="entry name" value="BB1717-like"/>
    <property type="match status" value="1"/>
</dbReference>
<evidence type="ECO:0000256" key="6">
    <source>
        <dbReference type="ARBA" id="ARBA00023125"/>
    </source>
</evidence>
<evidence type="ECO:0000256" key="4">
    <source>
        <dbReference type="ARBA" id="ARBA00022801"/>
    </source>
</evidence>
<dbReference type="STRING" id="77020.A0A0M8MYK5"/>
<dbReference type="EMBL" id="LGAV01000001">
    <property type="protein sequence ID" value="KOS16151.1"/>
    <property type="molecule type" value="Genomic_DNA"/>
</dbReference>
<dbReference type="InterPro" id="IPR036590">
    <property type="entry name" value="SRAP-like"/>
</dbReference>
<dbReference type="InterPro" id="IPR003738">
    <property type="entry name" value="SRAP"/>
</dbReference>
<dbReference type="GO" id="GO:0016829">
    <property type="term" value="F:lyase activity"/>
    <property type="evidence" value="ECO:0007669"/>
    <property type="project" value="UniProtKB-KW"/>
</dbReference>
<evidence type="ECO:0000313" key="10">
    <source>
        <dbReference type="Proteomes" id="UP000037751"/>
    </source>
</evidence>